<protein>
    <submittedName>
        <fullName evidence="1">Uncharacterized protein</fullName>
    </submittedName>
</protein>
<proteinExistence type="predicted"/>
<accession>A0A1Y0ISP8</accession>
<evidence type="ECO:0000313" key="1">
    <source>
        <dbReference type="EMBL" id="ARU63300.1"/>
    </source>
</evidence>
<dbReference type="EMBL" id="CP021434">
    <property type="protein sequence ID" value="ARU63300.1"/>
    <property type="molecule type" value="Genomic_DNA"/>
</dbReference>
<organism evidence="1 2">
    <name type="scientific">Tumebacillus avium</name>
    <dbReference type="NCBI Taxonomy" id="1903704"/>
    <lineage>
        <taxon>Bacteria</taxon>
        <taxon>Bacillati</taxon>
        <taxon>Bacillota</taxon>
        <taxon>Bacilli</taxon>
        <taxon>Bacillales</taxon>
        <taxon>Alicyclobacillaceae</taxon>
        <taxon>Tumebacillus</taxon>
    </lineage>
</organism>
<dbReference type="KEGG" id="tum:CBW65_21670"/>
<keyword evidence="2" id="KW-1185">Reference proteome</keyword>
<sequence>MSWKQRVIDWQTTLSVPKAITVLCLLGLGVNGLLQVGIQRDIEQKALQLKGQVAQTHELSGEMKAGLQGLSELQTASARMEAKLGRVQAETAGMNEELAELDGSVRGIGEAVQKLGSSTGATAETLKTAHEAASELLAVLRGIEGTNSGMVTDLAVMLRAQEEINRNLREMNDKTLILPQWRSGGGNP</sequence>
<name>A0A1Y0ISP8_9BACL</name>
<reference evidence="2" key="1">
    <citation type="submission" date="2017-05" db="EMBL/GenBank/DDBJ databases">
        <authorList>
            <person name="Sung H."/>
        </authorList>
    </citation>
    <scope>NUCLEOTIDE SEQUENCE [LARGE SCALE GENOMIC DNA]</scope>
    <source>
        <strain evidence="2">AR23208</strain>
    </source>
</reference>
<dbReference type="OrthoDB" id="2988304at2"/>
<gene>
    <name evidence="1" type="ORF">CBW65_21670</name>
</gene>
<dbReference type="RefSeq" id="WP_087458644.1">
    <property type="nucleotide sequence ID" value="NZ_CP021434.1"/>
</dbReference>
<dbReference type="Proteomes" id="UP000195437">
    <property type="component" value="Chromosome"/>
</dbReference>
<dbReference type="AlphaFoldDB" id="A0A1Y0ISP8"/>
<evidence type="ECO:0000313" key="2">
    <source>
        <dbReference type="Proteomes" id="UP000195437"/>
    </source>
</evidence>